<dbReference type="AlphaFoldDB" id="A0AAE0TK21"/>
<keyword evidence="3" id="KW-1185">Reference proteome</keyword>
<dbReference type="Proteomes" id="UP001195483">
    <property type="component" value="Unassembled WGS sequence"/>
</dbReference>
<feature type="transmembrane region" description="Helical" evidence="1">
    <location>
        <begin position="12"/>
        <end position="37"/>
    </location>
</feature>
<organism evidence="2 3">
    <name type="scientific">Potamilus streckersoni</name>
    <dbReference type="NCBI Taxonomy" id="2493646"/>
    <lineage>
        <taxon>Eukaryota</taxon>
        <taxon>Metazoa</taxon>
        <taxon>Spiralia</taxon>
        <taxon>Lophotrochozoa</taxon>
        <taxon>Mollusca</taxon>
        <taxon>Bivalvia</taxon>
        <taxon>Autobranchia</taxon>
        <taxon>Heteroconchia</taxon>
        <taxon>Palaeoheterodonta</taxon>
        <taxon>Unionida</taxon>
        <taxon>Unionoidea</taxon>
        <taxon>Unionidae</taxon>
        <taxon>Ambleminae</taxon>
        <taxon>Lampsilini</taxon>
        <taxon>Potamilus</taxon>
    </lineage>
</organism>
<evidence type="ECO:0000256" key="1">
    <source>
        <dbReference type="SAM" id="Phobius"/>
    </source>
</evidence>
<keyword evidence="1" id="KW-0812">Transmembrane</keyword>
<gene>
    <name evidence="2" type="ORF">CHS0354_040497</name>
</gene>
<protein>
    <submittedName>
        <fullName evidence="2">Uncharacterized protein</fullName>
    </submittedName>
</protein>
<reference evidence="2" key="3">
    <citation type="submission" date="2023-05" db="EMBL/GenBank/DDBJ databases">
        <authorList>
            <person name="Smith C.H."/>
        </authorList>
    </citation>
    <scope>NUCLEOTIDE SEQUENCE</scope>
    <source>
        <strain evidence="2">CHS0354</strain>
        <tissue evidence="2">Mantle</tissue>
    </source>
</reference>
<name>A0AAE0TK21_9BIVA</name>
<accession>A0AAE0TK21</accession>
<comment type="caution">
    <text evidence="2">The sequence shown here is derived from an EMBL/GenBank/DDBJ whole genome shotgun (WGS) entry which is preliminary data.</text>
</comment>
<evidence type="ECO:0000313" key="2">
    <source>
        <dbReference type="EMBL" id="KAK3611825.1"/>
    </source>
</evidence>
<dbReference type="EMBL" id="JAEAOA010002337">
    <property type="protein sequence ID" value="KAK3611825.1"/>
    <property type="molecule type" value="Genomic_DNA"/>
</dbReference>
<reference evidence="2" key="2">
    <citation type="journal article" date="2021" name="Genome Biol. Evol.">
        <title>Developing a high-quality reference genome for a parasitic bivalve with doubly uniparental inheritance (Bivalvia: Unionida).</title>
        <authorList>
            <person name="Smith C.H."/>
        </authorList>
    </citation>
    <scope>NUCLEOTIDE SEQUENCE</scope>
    <source>
        <strain evidence="2">CHS0354</strain>
        <tissue evidence="2">Mantle</tissue>
    </source>
</reference>
<reference evidence="2" key="1">
    <citation type="journal article" date="2021" name="Genome Biol. Evol.">
        <title>A High-Quality Reference Genome for a Parasitic Bivalve with Doubly Uniparental Inheritance (Bivalvia: Unionida).</title>
        <authorList>
            <person name="Smith C.H."/>
        </authorList>
    </citation>
    <scope>NUCLEOTIDE SEQUENCE</scope>
    <source>
        <strain evidence="2">CHS0354</strain>
    </source>
</reference>
<proteinExistence type="predicted"/>
<evidence type="ECO:0000313" key="3">
    <source>
        <dbReference type="Proteomes" id="UP001195483"/>
    </source>
</evidence>
<keyword evidence="1" id="KW-0472">Membrane</keyword>
<sequence>MLLAKKIEVNQTAIGSGVVLGVFVVIVIIVLTVFLILRRRKRNSDFVPKIMQEEVMNATFALEPDNEYAHVSYENSAVHIIDAKKAIHSQNLTPHSINNGSDVTTICVESMAIPRPCAKDNNLTKADITELLRPCVYSKVV</sequence>
<keyword evidence="1" id="KW-1133">Transmembrane helix</keyword>